<feature type="domain" description="Amidohydrolase-related" evidence="2">
    <location>
        <begin position="120"/>
        <end position="425"/>
    </location>
</feature>
<evidence type="ECO:0000313" key="3">
    <source>
        <dbReference type="EMBL" id="ONH33335.1"/>
    </source>
</evidence>
<dbReference type="STRING" id="1834516.BL253_01770"/>
<evidence type="ECO:0000256" key="1">
    <source>
        <dbReference type="ARBA" id="ARBA00023239"/>
    </source>
</evidence>
<evidence type="ECO:0000313" key="4">
    <source>
        <dbReference type="Proteomes" id="UP000188929"/>
    </source>
</evidence>
<dbReference type="EMBL" id="MOMC01000005">
    <property type="protein sequence ID" value="ONH33335.1"/>
    <property type="molecule type" value="Genomic_DNA"/>
</dbReference>
<dbReference type="PANTHER" id="PTHR21240:SF28">
    <property type="entry name" value="ISO-OROTATE DECARBOXYLASE (EUROFUNG)"/>
    <property type="match status" value="1"/>
</dbReference>
<organism evidence="3 4">
    <name type="scientific">Pseudofrankia asymbiotica</name>
    <dbReference type="NCBI Taxonomy" id="1834516"/>
    <lineage>
        <taxon>Bacteria</taxon>
        <taxon>Bacillati</taxon>
        <taxon>Actinomycetota</taxon>
        <taxon>Actinomycetes</taxon>
        <taxon>Frankiales</taxon>
        <taxon>Frankiaceae</taxon>
        <taxon>Pseudofrankia</taxon>
    </lineage>
</organism>
<keyword evidence="3" id="KW-0378">Hydrolase</keyword>
<name>A0A1V2IJX4_9ACTN</name>
<protein>
    <submittedName>
        <fullName evidence="3">Amidohydrolase</fullName>
    </submittedName>
</protein>
<gene>
    <name evidence="3" type="ORF">BL253_01770</name>
</gene>
<dbReference type="AlphaFoldDB" id="A0A1V2IJX4"/>
<dbReference type="InterPro" id="IPR032465">
    <property type="entry name" value="ACMSD"/>
</dbReference>
<comment type="caution">
    <text evidence="3">The sequence shown here is derived from an EMBL/GenBank/DDBJ whole genome shotgun (WGS) entry which is preliminary data.</text>
</comment>
<keyword evidence="4" id="KW-1185">Reference proteome</keyword>
<reference evidence="4" key="1">
    <citation type="submission" date="2016-10" db="EMBL/GenBank/DDBJ databases">
        <title>Frankia sp. NRRL B-16386 Genome sequencing.</title>
        <authorList>
            <person name="Ghodhbane-Gtari F."/>
            <person name="Swanson E."/>
            <person name="Gueddou A."/>
            <person name="Hezbri K."/>
            <person name="Ktari K."/>
            <person name="Nouioui I."/>
            <person name="Morris K."/>
            <person name="Simpson S."/>
            <person name="Abebe-Akele F."/>
            <person name="Thomas K."/>
            <person name="Gtari M."/>
            <person name="Tisa L.S."/>
        </authorList>
    </citation>
    <scope>NUCLEOTIDE SEQUENCE [LARGE SCALE GENOMIC DNA]</scope>
    <source>
        <strain evidence="4">NRRL B-16386</strain>
    </source>
</reference>
<sequence length="431" mass="48693">MADTPQLGSRGIYVADVEQSLPYGIFDADHHLYAPDDAVTRYLSADMAERAWLPGEPRMLTEEEHDEDEEVDHERRTLGVHSAPEGGFGGVDLSQVSGMQGNIPIPGAMLNKLNPMKDLDQLSREQLVERYNAMRPAFEKKDPRLSLMDLQNVEVAVLHTVGTGWESAFGRGDIEAGYAVNRAYNDWLWEDWGYAHEGRILVPVPIPLLDVDLAVAELKRSLERGAKFVDLQPGPAWNGRSPFDPYFDPFWNLVNESNTRVAVHLGGTYARHGGEWGEKPNARYVEFNGFQWVAYWGDRPMMDTLTAMFYHGMFGRFPNIKVLIAEFGTVWLPYLLRKLDHAMLLGRKPKWGTLPGRPSSVFKERCVIAPFPEEDIKRGIETVGADCLVFGSDFPHSEGVPDPMQYVTLLKDLDDTTIRKIMRDNLVRFIG</sequence>
<dbReference type="GO" id="GO:0016787">
    <property type="term" value="F:hydrolase activity"/>
    <property type="evidence" value="ECO:0007669"/>
    <property type="project" value="UniProtKB-KW"/>
</dbReference>
<dbReference type="GO" id="GO:0019748">
    <property type="term" value="P:secondary metabolic process"/>
    <property type="evidence" value="ECO:0007669"/>
    <property type="project" value="TreeGrafter"/>
</dbReference>
<dbReference type="Gene3D" id="3.20.20.140">
    <property type="entry name" value="Metal-dependent hydrolases"/>
    <property type="match status" value="1"/>
</dbReference>
<dbReference type="InterPro" id="IPR032466">
    <property type="entry name" value="Metal_Hydrolase"/>
</dbReference>
<dbReference type="Proteomes" id="UP000188929">
    <property type="component" value="Unassembled WGS sequence"/>
</dbReference>
<dbReference type="SUPFAM" id="SSF51556">
    <property type="entry name" value="Metallo-dependent hydrolases"/>
    <property type="match status" value="1"/>
</dbReference>
<dbReference type="Pfam" id="PF04909">
    <property type="entry name" value="Amidohydro_2"/>
    <property type="match status" value="1"/>
</dbReference>
<evidence type="ECO:0000259" key="2">
    <source>
        <dbReference type="Pfam" id="PF04909"/>
    </source>
</evidence>
<proteinExistence type="predicted"/>
<dbReference type="OrthoDB" id="8673349at2"/>
<dbReference type="PANTHER" id="PTHR21240">
    <property type="entry name" value="2-AMINO-3-CARBOXYLMUCONATE-6-SEMIALDEHYDE DECARBOXYLASE"/>
    <property type="match status" value="1"/>
</dbReference>
<dbReference type="InterPro" id="IPR006680">
    <property type="entry name" value="Amidohydro-rel"/>
</dbReference>
<dbReference type="RefSeq" id="WP_076812954.1">
    <property type="nucleotide sequence ID" value="NZ_MOMC01000005.1"/>
</dbReference>
<dbReference type="GO" id="GO:0005737">
    <property type="term" value="C:cytoplasm"/>
    <property type="evidence" value="ECO:0007669"/>
    <property type="project" value="TreeGrafter"/>
</dbReference>
<keyword evidence="1" id="KW-0456">Lyase</keyword>
<dbReference type="GO" id="GO:0016831">
    <property type="term" value="F:carboxy-lyase activity"/>
    <property type="evidence" value="ECO:0007669"/>
    <property type="project" value="InterPro"/>
</dbReference>
<accession>A0A1V2IJX4</accession>